<feature type="domain" description="Cyclin-like" evidence="7">
    <location>
        <begin position="225"/>
        <end position="309"/>
    </location>
</feature>
<evidence type="ECO:0000313" key="8">
    <source>
        <dbReference type="EMBL" id="SEN99824.1"/>
    </source>
</evidence>
<gene>
    <name evidence="8" type="ORF">SAMN05216388_10074</name>
</gene>
<dbReference type="OrthoDB" id="7429at2157"/>
<dbReference type="Pfam" id="PF00382">
    <property type="entry name" value="TFIIB"/>
    <property type="match status" value="2"/>
</dbReference>
<evidence type="ECO:0000256" key="4">
    <source>
        <dbReference type="ARBA" id="ARBA00023015"/>
    </source>
</evidence>
<keyword evidence="9" id="KW-1185">Reference proteome</keyword>
<reference evidence="9" key="1">
    <citation type="submission" date="2016-10" db="EMBL/GenBank/DDBJ databases">
        <authorList>
            <person name="Varghese N."/>
            <person name="Submissions S."/>
        </authorList>
    </citation>
    <scope>NUCLEOTIDE SEQUENCE [LARGE SCALE GENOMIC DNA]</scope>
    <source>
        <strain evidence="9">IBRC-M 10043</strain>
    </source>
</reference>
<keyword evidence="8" id="KW-0648">Protein biosynthesis</keyword>
<dbReference type="Gene3D" id="1.10.472.170">
    <property type="match status" value="1"/>
</dbReference>
<dbReference type="InterPro" id="IPR013763">
    <property type="entry name" value="Cyclin-like_dom"/>
</dbReference>
<protein>
    <recommendedName>
        <fullName evidence="2">Transcription initiation factor IIB</fullName>
    </recommendedName>
</protein>
<feature type="compositionally biased region" description="Basic and acidic residues" evidence="6">
    <location>
        <begin position="54"/>
        <end position="70"/>
    </location>
</feature>
<dbReference type="InterPro" id="IPR013150">
    <property type="entry name" value="TFIIB_cyclin"/>
</dbReference>
<name>A0A1H8L3U3_9EURY</name>
<evidence type="ECO:0000256" key="3">
    <source>
        <dbReference type="ARBA" id="ARBA00022737"/>
    </source>
</evidence>
<dbReference type="SMART" id="SM00385">
    <property type="entry name" value="CYCLIN"/>
    <property type="match status" value="2"/>
</dbReference>
<accession>A0A1H8L3U3</accession>
<dbReference type="Gene3D" id="1.10.472.10">
    <property type="entry name" value="Cyclin-like"/>
    <property type="match status" value="1"/>
</dbReference>
<evidence type="ECO:0000256" key="1">
    <source>
        <dbReference type="ARBA" id="ARBA00010857"/>
    </source>
</evidence>
<dbReference type="InterPro" id="IPR023486">
    <property type="entry name" value="TFIIB_CS"/>
</dbReference>
<dbReference type="RefSeq" id="WP_092659305.1">
    <property type="nucleotide sequence ID" value="NZ_FOCX01000007.1"/>
</dbReference>
<evidence type="ECO:0000256" key="5">
    <source>
        <dbReference type="ARBA" id="ARBA00023163"/>
    </source>
</evidence>
<dbReference type="GO" id="GO:0017025">
    <property type="term" value="F:TBP-class protein binding"/>
    <property type="evidence" value="ECO:0007669"/>
    <property type="project" value="InterPro"/>
</dbReference>
<dbReference type="PROSITE" id="PS00782">
    <property type="entry name" value="TFIIB"/>
    <property type="match status" value="1"/>
</dbReference>
<evidence type="ECO:0000256" key="6">
    <source>
        <dbReference type="SAM" id="MobiDB-lite"/>
    </source>
</evidence>
<dbReference type="Proteomes" id="UP000198775">
    <property type="component" value="Unassembled WGS sequence"/>
</dbReference>
<keyword evidence="8" id="KW-0396">Initiation factor</keyword>
<feature type="compositionally biased region" description="Basic residues" evidence="6">
    <location>
        <begin position="101"/>
        <end position="119"/>
    </location>
</feature>
<evidence type="ECO:0000259" key="7">
    <source>
        <dbReference type="SMART" id="SM00385"/>
    </source>
</evidence>
<keyword evidence="3" id="KW-0677">Repeat</keyword>
<keyword evidence="4" id="KW-0805">Transcription regulation</keyword>
<keyword evidence="5" id="KW-0804">Transcription</keyword>
<feature type="region of interest" description="Disordered" evidence="6">
    <location>
        <begin position="54"/>
        <end position="123"/>
    </location>
</feature>
<proteinExistence type="inferred from homology"/>
<evidence type="ECO:0000256" key="2">
    <source>
        <dbReference type="ARBA" id="ARBA00013932"/>
    </source>
</evidence>
<dbReference type="PANTHER" id="PTHR11618:SF13">
    <property type="entry name" value="TRANSCRIPTION INITIATION FACTOR IIB"/>
    <property type="match status" value="1"/>
</dbReference>
<evidence type="ECO:0000313" key="9">
    <source>
        <dbReference type="Proteomes" id="UP000198775"/>
    </source>
</evidence>
<dbReference type="InterPro" id="IPR000812">
    <property type="entry name" value="TFIIB"/>
</dbReference>
<dbReference type="PANTHER" id="PTHR11618">
    <property type="entry name" value="TRANSCRIPTION INITIATION FACTOR IIB-RELATED"/>
    <property type="match status" value="1"/>
</dbReference>
<dbReference type="PRINTS" id="PR00685">
    <property type="entry name" value="TIFACTORIIB"/>
</dbReference>
<comment type="similarity">
    <text evidence="1">Belongs to the TFIIB family.</text>
</comment>
<dbReference type="GO" id="GO:0097550">
    <property type="term" value="C:transcription preinitiation complex"/>
    <property type="evidence" value="ECO:0007669"/>
    <property type="project" value="TreeGrafter"/>
</dbReference>
<organism evidence="8 9">
    <name type="scientific">Halorientalis persicus</name>
    <dbReference type="NCBI Taxonomy" id="1367881"/>
    <lineage>
        <taxon>Archaea</taxon>
        <taxon>Methanobacteriati</taxon>
        <taxon>Methanobacteriota</taxon>
        <taxon>Stenosarchaea group</taxon>
        <taxon>Halobacteria</taxon>
        <taxon>Halobacteriales</taxon>
        <taxon>Haloarculaceae</taxon>
        <taxon>Halorientalis</taxon>
    </lineage>
</organism>
<sequence length="312" mass="34058">MATRDIYQTCVDEETTGSVRTNDCPECDGRVVTEAGETRCDQCGLIIEAARVDRRGPRSFPEDDRERERTGAPLTNVRHDRGLSTEIGGDQDANGNSLPDRKRRQLSRLRREHSRAKWRSKAERNLGHGCTEIARMVSALGLERSLREQASTLFRTAQQASLLPGRSIEAMATACVYAACRCNGHTRTLDEVVAVGRVERSRVRNAYRVLQRELELAVPPRQPVAFVPKLASAVEVAADTRRLARDLAERAQTAGLISGSNPAGFAAGCLAVAAAEQGESVLQRTLANAADVCPATVRSNRELVRDRLGVSA</sequence>
<dbReference type="GO" id="GO:0003743">
    <property type="term" value="F:translation initiation factor activity"/>
    <property type="evidence" value="ECO:0007669"/>
    <property type="project" value="UniProtKB-KW"/>
</dbReference>
<feature type="domain" description="Cyclin-like" evidence="7">
    <location>
        <begin position="131"/>
        <end position="212"/>
    </location>
</feature>
<dbReference type="SUPFAM" id="SSF47954">
    <property type="entry name" value="Cyclin-like"/>
    <property type="match status" value="2"/>
</dbReference>
<dbReference type="GO" id="GO:0070897">
    <property type="term" value="P:transcription preinitiation complex assembly"/>
    <property type="evidence" value="ECO:0007669"/>
    <property type="project" value="InterPro"/>
</dbReference>
<dbReference type="InterPro" id="IPR036915">
    <property type="entry name" value="Cyclin-like_sf"/>
</dbReference>
<dbReference type="EMBL" id="FOCX01000007">
    <property type="protein sequence ID" value="SEN99824.1"/>
    <property type="molecule type" value="Genomic_DNA"/>
</dbReference>
<dbReference type="AlphaFoldDB" id="A0A1H8L3U3"/>